<dbReference type="InterPro" id="IPR047204">
    <property type="entry name" value="RMP1_RBD"/>
</dbReference>
<dbReference type="RefSeq" id="XP_001387147.2">
    <property type="nucleotide sequence ID" value="XM_001387110.1"/>
</dbReference>
<dbReference type="AlphaFoldDB" id="A3GHW3"/>
<dbReference type="STRING" id="322104.A3GHW3"/>
<dbReference type="OrthoDB" id="5414547at2759"/>
<feature type="compositionally biased region" description="Basic residues" evidence="1">
    <location>
        <begin position="167"/>
        <end position="179"/>
    </location>
</feature>
<reference evidence="3 4" key="1">
    <citation type="journal article" date="2007" name="Nat. Biotechnol.">
        <title>Genome sequence of the lignocellulose-bioconverting and xylose-fermenting yeast Pichia stipitis.</title>
        <authorList>
            <person name="Jeffries T.W."/>
            <person name="Grigoriev I.V."/>
            <person name="Grimwood J."/>
            <person name="Laplaza J.M."/>
            <person name="Aerts A."/>
            <person name="Salamov A."/>
            <person name="Schmutz J."/>
            <person name="Lindquist E."/>
            <person name="Dehal P."/>
            <person name="Shapiro H."/>
            <person name="Jin Y.S."/>
            <person name="Passoth V."/>
            <person name="Richardson P.M."/>
        </authorList>
    </citation>
    <scope>NUCLEOTIDE SEQUENCE [LARGE SCALE GENOMIC DNA]</scope>
    <source>
        <strain evidence="4">ATCC 58785 / CBS 6054 / NBRC 10063 / NRRL Y-11545</strain>
    </source>
</reference>
<protein>
    <recommendedName>
        <fullName evidence="2">RNase MRP protein 1 RNA binding domain-containing protein</fullName>
    </recommendedName>
</protein>
<dbReference type="OMA" id="VIPRCYI"/>
<dbReference type="GO" id="GO:0000294">
    <property type="term" value="P:nuclear-transcribed mRNA catabolic process, RNase MRP-dependent"/>
    <property type="evidence" value="ECO:0007669"/>
    <property type="project" value="TreeGrafter"/>
</dbReference>
<gene>
    <name evidence="3" type="ORF">PICST_29128</name>
</gene>
<evidence type="ECO:0000256" key="1">
    <source>
        <dbReference type="SAM" id="MobiDB-lite"/>
    </source>
</evidence>
<dbReference type="Pfam" id="PF20945">
    <property type="entry name" value="RMP1"/>
    <property type="match status" value="1"/>
</dbReference>
<feature type="domain" description="RNase MRP protein 1 RNA binding" evidence="2">
    <location>
        <begin position="19"/>
        <end position="114"/>
    </location>
</feature>
<dbReference type="InParanoid" id="A3GHW3"/>
<comment type="caution">
    <text evidence="3">The sequence shown here is derived from an EMBL/GenBank/DDBJ whole genome shotgun (WGS) entry which is preliminary data.</text>
</comment>
<sequence length="188" mass="21735">MLELISPEQTTALTNEYYILHLLYHRGRNQHRLTVWWKYLNILHRYVRKIIKLAVDIARIKSKAKKEHKQKQIVDIIVYLDSRKVFTKAYYEFNGVIALGQFINLGLTLVGNLTKIWAILMQKKKKSSATSSRVTSAEPERDSTPNSTSNKSIDSMSMDDIFGDTKKPKKKEKKKKKSAKSAMDDIFG</sequence>
<keyword evidence="4" id="KW-1185">Reference proteome</keyword>
<feature type="compositionally biased region" description="Polar residues" evidence="1">
    <location>
        <begin position="144"/>
        <end position="155"/>
    </location>
</feature>
<evidence type="ECO:0000259" key="2">
    <source>
        <dbReference type="Pfam" id="PF20945"/>
    </source>
</evidence>
<dbReference type="GO" id="GO:0000466">
    <property type="term" value="P:maturation of 5.8S rRNA from tricistronic rRNA transcript (SSU-rRNA, 5.8S rRNA, LSU-rRNA)"/>
    <property type="evidence" value="ECO:0007669"/>
    <property type="project" value="TreeGrafter"/>
</dbReference>
<dbReference type="InterPro" id="IPR047205">
    <property type="entry name" value="RMP1"/>
</dbReference>
<dbReference type="GO" id="GO:0042134">
    <property type="term" value="F:rRNA primary transcript binding"/>
    <property type="evidence" value="ECO:0007669"/>
    <property type="project" value="InterPro"/>
</dbReference>
<evidence type="ECO:0000313" key="4">
    <source>
        <dbReference type="Proteomes" id="UP000002258"/>
    </source>
</evidence>
<dbReference type="KEGG" id="pic:PICST_29128"/>
<organism evidence="3 4">
    <name type="scientific">Scheffersomyces stipitis (strain ATCC 58785 / CBS 6054 / NBRC 10063 / NRRL Y-11545)</name>
    <name type="common">Yeast</name>
    <name type="synonym">Pichia stipitis</name>
    <dbReference type="NCBI Taxonomy" id="322104"/>
    <lineage>
        <taxon>Eukaryota</taxon>
        <taxon>Fungi</taxon>
        <taxon>Dikarya</taxon>
        <taxon>Ascomycota</taxon>
        <taxon>Saccharomycotina</taxon>
        <taxon>Pichiomycetes</taxon>
        <taxon>Debaryomycetaceae</taxon>
        <taxon>Scheffersomyces</taxon>
    </lineage>
</organism>
<dbReference type="FunCoup" id="A3GHW3">
    <property type="interactions" value="85"/>
</dbReference>
<dbReference type="GO" id="GO:0000172">
    <property type="term" value="C:ribonuclease MRP complex"/>
    <property type="evidence" value="ECO:0007669"/>
    <property type="project" value="InterPro"/>
</dbReference>
<accession>A3GHW3</accession>
<dbReference type="Proteomes" id="UP000002258">
    <property type="component" value="Chromosome 1"/>
</dbReference>
<dbReference type="eggNOG" id="ENOG502S2QW">
    <property type="taxonomic scope" value="Eukaryota"/>
</dbReference>
<dbReference type="HOGENOM" id="CLU_031977_1_1_1"/>
<dbReference type="PANTHER" id="PTHR37792:SF1">
    <property type="entry name" value="RIBONUCLEASE MRP PROTEIN SUBUNIT RMP1"/>
    <property type="match status" value="1"/>
</dbReference>
<name>A3GHW3_PICST</name>
<feature type="region of interest" description="Disordered" evidence="1">
    <location>
        <begin position="130"/>
        <end position="188"/>
    </location>
</feature>
<dbReference type="GeneID" id="4851862"/>
<dbReference type="EMBL" id="AAVQ01000002">
    <property type="protein sequence ID" value="EAZ63124.2"/>
    <property type="molecule type" value="Genomic_DNA"/>
</dbReference>
<dbReference type="PANTHER" id="PTHR37792">
    <property type="entry name" value="RIBONUCLEASE MRP PROTEIN SUBUNIT RMP1"/>
    <property type="match status" value="1"/>
</dbReference>
<evidence type="ECO:0000313" key="3">
    <source>
        <dbReference type="EMBL" id="EAZ63124.2"/>
    </source>
</evidence>
<proteinExistence type="predicted"/>
<dbReference type="CDD" id="cd22573">
    <property type="entry name" value="RMP1_RBD"/>
    <property type="match status" value="1"/>
</dbReference>